<dbReference type="Gene3D" id="1.20.1250.20">
    <property type="entry name" value="MFS general substrate transporter like domains"/>
    <property type="match status" value="1"/>
</dbReference>
<feature type="transmembrane region" description="Helical" evidence="6">
    <location>
        <begin position="446"/>
        <end position="466"/>
    </location>
</feature>
<keyword evidence="3 6" id="KW-0812">Transmembrane</keyword>
<dbReference type="InterPro" id="IPR000109">
    <property type="entry name" value="POT_fam"/>
</dbReference>
<feature type="transmembrane region" description="Helical" evidence="6">
    <location>
        <begin position="96"/>
        <end position="116"/>
    </location>
</feature>
<name>A0ABP0WQC7_9BRYO</name>
<evidence type="ECO:0000256" key="6">
    <source>
        <dbReference type="SAM" id="Phobius"/>
    </source>
</evidence>
<protein>
    <recommendedName>
        <fullName evidence="9">NPF family transporter</fullName>
    </recommendedName>
</protein>
<feature type="transmembrane region" description="Helical" evidence="6">
    <location>
        <begin position="535"/>
        <end position="556"/>
    </location>
</feature>
<feature type="transmembrane region" description="Helical" evidence="6">
    <location>
        <begin position="493"/>
        <end position="514"/>
    </location>
</feature>
<evidence type="ECO:0000313" key="7">
    <source>
        <dbReference type="EMBL" id="CAK9268016.1"/>
    </source>
</evidence>
<feature type="transmembrane region" description="Helical" evidence="6">
    <location>
        <begin position="364"/>
        <end position="385"/>
    </location>
</feature>
<feature type="transmembrane region" description="Helical" evidence="6">
    <location>
        <begin position="165"/>
        <end position="190"/>
    </location>
</feature>
<feature type="transmembrane region" description="Helical" evidence="6">
    <location>
        <begin position="123"/>
        <end position="145"/>
    </location>
</feature>
<dbReference type="CDD" id="cd17351">
    <property type="entry name" value="MFS_NPF"/>
    <property type="match status" value="1"/>
</dbReference>
<dbReference type="Proteomes" id="UP001497444">
    <property type="component" value="Chromosome 2"/>
</dbReference>
<comment type="similarity">
    <text evidence="2">Belongs to the major facilitator superfamily. Proton-dependent oligopeptide transporter (POT/PTR) (TC 2.A.17) family.</text>
</comment>
<feature type="transmembrane region" description="Helical" evidence="6">
    <location>
        <begin position="211"/>
        <end position="233"/>
    </location>
</feature>
<sequence length="624" mass="68706">MQISGDASDQMDINSVKLTAGTEKSKSKFVGLRSLVPSKLLGNHVTSQGGWRAIPFIYVSSSLESFAFFGVVINLVTYLVEEMHFGVPTAANTVTTWAGTTCLTPLLGGFIADTYLGRYLTLLFLGFVELLGFILLTISAAAPSLRPPPLDAVTGHSIPSKAPRILQVGFLLTALYVIALGKAGYGSCILSLGADQFDEKDQEERRKLSSYFNWFFLVNCIGIFFSIAGLVFVEDKVSWVWGYGIAAGAMALGNVALFSGYSFYQHHAPLGSPFTHIARVFVAAIGKRTLPNLPTSDPFQFHDFQDGAHQGRRARLQQTNQFRFLDKAAIPLSKTIGSSTGACDAKEGPWGLCHMTEVEEVKTILRILPIWFSTIFVFTMNSQATTFLVSQASAMDRHITPHFEYPSASLGLFAISALYIFIPIYEKLLVPVMRRITGIEQGITTLQRVGVGALLGVLAMVVSALVESKRLLIVRANIMTLIFMPSKPLPMSVFWLCPQIIFIGLSECFTLIGLNEFYYRETPQGMRTMGAAFNMSAQGLGSYGSSLLVLLVIKATTKGLNTGWLTDDLDESRLDYFYWLLAVLGVLNFTMFLVCARWYRYKLLHEQVEELPEIGVKSNGLSCN</sequence>
<dbReference type="SUPFAM" id="SSF103473">
    <property type="entry name" value="MFS general substrate transporter"/>
    <property type="match status" value="1"/>
</dbReference>
<evidence type="ECO:0000256" key="3">
    <source>
        <dbReference type="ARBA" id="ARBA00022692"/>
    </source>
</evidence>
<evidence type="ECO:0000256" key="1">
    <source>
        <dbReference type="ARBA" id="ARBA00004141"/>
    </source>
</evidence>
<accession>A0ABP0WQC7</accession>
<feature type="transmembrane region" description="Helical" evidence="6">
    <location>
        <begin position="405"/>
        <end position="425"/>
    </location>
</feature>
<dbReference type="EMBL" id="OZ020097">
    <property type="protein sequence ID" value="CAK9268016.1"/>
    <property type="molecule type" value="Genomic_DNA"/>
</dbReference>
<comment type="subcellular location">
    <subcellularLocation>
        <location evidence="1">Membrane</location>
        <topology evidence="1">Multi-pass membrane protein</topology>
    </subcellularLocation>
</comment>
<gene>
    <name evidence="7" type="ORF">CSSPJE1EN1_LOCUS13494</name>
</gene>
<keyword evidence="8" id="KW-1185">Reference proteome</keyword>
<dbReference type="PANTHER" id="PTHR11654">
    <property type="entry name" value="OLIGOPEPTIDE TRANSPORTER-RELATED"/>
    <property type="match status" value="1"/>
</dbReference>
<evidence type="ECO:0000313" key="8">
    <source>
        <dbReference type="Proteomes" id="UP001497444"/>
    </source>
</evidence>
<proteinExistence type="inferred from homology"/>
<evidence type="ECO:0000256" key="4">
    <source>
        <dbReference type="ARBA" id="ARBA00022989"/>
    </source>
</evidence>
<keyword evidence="5 6" id="KW-0472">Membrane</keyword>
<keyword evidence="4 6" id="KW-1133">Transmembrane helix</keyword>
<feature type="transmembrane region" description="Helical" evidence="6">
    <location>
        <begin position="239"/>
        <end position="264"/>
    </location>
</feature>
<reference evidence="7 8" key="1">
    <citation type="submission" date="2024-02" db="EMBL/GenBank/DDBJ databases">
        <authorList>
            <consortium name="ELIXIR-Norway"/>
            <consortium name="Elixir Norway"/>
        </authorList>
    </citation>
    <scope>NUCLEOTIDE SEQUENCE [LARGE SCALE GENOMIC DNA]</scope>
</reference>
<dbReference type="InterPro" id="IPR036259">
    <property type="entry name" value="MFS_trans_sf"/>
</dbReference>
<evidence type="ECO:0000256" key="5">
    <source>
        <dbReference type="ARBA" id="ARBA00023136"/>
    </source>
</evidence>
<feature type="transmembrane region" description="Helical" evidence="6">
    <location>
        <begin position="576"/>
        <end position="599"/>
    </location>
</feature>
<feature type="transmembrane region" description="Helical" evidence="6">
    <location>
        <begin position="56"/>
        <end position="76"/>
    </location>
</feature>
<dbReference type="Pfam" id="PF00854">
    <property type="entry name" value="PTR2"/>
    <property type="match status" value="1"/>
</dbReference>
<evidence type="ECO:0008006" key="9">
    <source>
        <dbReference type="Google" id="ProtNLM"/>
    </source>
</evidence>
<organism evidence="7 8">
    <name type="scientific">Sphagnum jensenii</name>
    <dbReference type="NCBI Taxonomy" id="128206"/>
    <lineage>
        <taxon>Eukaryota</taxon>
        <taxon>Viridiplantae</taxon>
        <taxon>Streptophyta</taxon>
        <taxon>Embryophyta</taxon>
        <taxon>Bryophyta</taxon>
        <taxon>Sphagnophytina</taxon>
        <taxon>Sphagnopsida</taxon>
        <taxon>Sphagnales</taxon>
        <taxon>Sphagnaceae</taxon>
        <taxon>Sphagnum</taxon>
    </lineage>
</organism>
<evidence type="ECO:0000256" key="2">
    <source>
        <dbReference type="ARBA" id="ARBA00005982"/>
    </source>
</evidence>